<dbReference type="AlphaFoldDB" id="W5US26"/>
<keyword evidence="5 6" id="KW-0472">Membrane</keyword>
<dbReference type="EMBL" id="CP007154">
    <property type="protein sequence ID" value="AHH45024.1"/>
    <property type="molecule type" value="Genomic_DNA"/>
</dbReference>
<dbReference type="HOGENOM" id="CLU_040769_1_2_14"/>
<dbReference type="InterPro" id="IPR001851">
    <property type="entry name" value="ABC_transp_permease"/>
</dbReference>
<evidence type="ECO:0000313" key="8">
    <source>
        <dbReference type="Proteomes" id="UP000019229"/>
    </source>
</evidence>
<dbReference type="GO" id="GO:0022857">
    <property type="term" value="F:transmembrane transporter activity"/>
    <property type="evidence" value="ECO:0007669"/>
    <property type="project" value="InterPro"/>
</dbReference>
<dbReference type="Proteomes" id="UP000019229">
    <property type="component" value="Chromosome"/>
</dbReference>
<organism evidence="7 8">
    <name type="scientific">Mesomycoplasma bovoculi M165/69</name>
    <dbReference type="NCBI Taxonomy" id="743966"/>
    <lineage>
        <taxon>Bacteria</taxon>
        <taxon>Bacillati</taxon>
        <taxon>Mycoplasmatota</taxon>
        <taxon>Mycoplasmoidales</taxon>
        <taxon>Metamycoplasmataceae</taxon>
        <taxon>Mesomycoplasma</taxon>
    </lineage>
</organism>
<comment type="subcellular location">
    <subcellularLocation>
        <location evidence="1">Cell membrane</location>
        <topology evidence="1">Multi-pass membrane protein</topology>
    </subcellularLocation>
</comment>
<feature type="transmembrane region" description="Helical" evidence="6">
    <location>
        <begin position="7"/>
        <end position="27"/>
    </location>
</feature>
<keyword evidence="4 6" id="KW-1133">Transmembrane helix</keyword>
<feature type="transmembrane region" description="Helical" evidence="6">
    <location>
        <begin position="33"/>
        <end position="53"/>
    </location>
</feature>
<evidence type="ECO:0000256" key="4">
    <source>
        <dbReference type="ARBA" id="ARBA00022989"/>
    </source>
</evidence>
<evidence type="ECO:0000256" key="6">
    <source>
        <dbReference type="SAM" id="Phobius"/>
    </source>
</evidence>
<evidence type="ECO:0000313" key="7">
    <source>
        <dbReference type="EMBL" id="AHH45024.1"/>
    </source>
</evidence>
<evidence type="ECO:0000256" key="3">
    <source>
        <dbReference type="ARBA" id="ARBA00022692"/>
    </source>
</evidence>
<dbReference type="STRING" id="743966.MYB_00040"/>
<sequence>MGVFISILTLFVLFFCIISLGSFAGLFSEKTGIVNIAIDGMMIVGATFYGLFATKFNVESPYMQIILLPLAGLMSAIFALLHGFITIKLKGNHIISGVSINLLAAAISIIMIKGLSENGNFFQSPVDELALSVKSQDWKNIISLKLFLTILILVLTFIFFSYTKKGLHFAAVGENPQAAASVGINVDRIKWIGVFTSGFIAGIAGGIFFQYLGSTFFGNVQGIGFLALTVLIMGRWKTILIILSAFVFALLYSISNNVGTGIGIFQPLGQYSTIIYISPYVITLFILMFTAKSDSAPKAIGQPYDKSQK</sequence>
<keyword evidence="8" id="KW-1185">Reference proteome</keyword>
<gene>
    <name evidence="7" type="ORF">MYB_00040</name>
</gene>
<feature type="transmembrane region" description="Helical" evidence="6">
    <location>
        <begin position="191"/>
        <end position="213"/>
    </location>
</feature>
<feature type="transmembrane region" description="Helical" evidence="6">
    <location>
        <begin position="93"/>
        <end position="112"/>
    </location>
</feature>
<evidence type="ECO:0000256" key="1">
    <source>
        <dbReference type="ARBA" id="ARBA00004651"/>
    </source>
</evidence>
<name>W5US26_9BACT</name>
<evidence type="ECO:0000256" key="2">
    <source>
        <dbReference type="ARBA" id="ARBA00022475"/>
    </source>
</evidence>
<keyword evidence="2" id="KW-1003">Cell membrane</keyword>
<dbReference type="PATRIC" id="fig|743966.3.peg.8"/>
<dbReference type="Pfam" id="PF02653">
    <property type="entry name" value="BPD_transp_2"/>
    <property type="match status" value="1"/>
</dbReference>
<dbReference type="PANTHER" id="PTHR43370">
    <property type="entry name" value="SUGAR ABC TRANSPORTER INTEGRAL MEMBRANE PROTEIN-RELATED"/>
    <property type="match status" value="1"/>
</dbReference>
<dbReference type="eggNOG" id="COG1079">
    <property type="taxonomic scope" value="Bacteria"/>
</dbReference>
<feature type="transmembrane region" description="Helical" evidence="6">
    <location>
        <begin position="225"/>
        <end position="254"/>
    </location>
</feature>
<dbReference type="RefSeq" id="WP_022934821.1">
    <property type="nucleotide sequence ID" value="NZ_CP007154.1"/>
</dbReference>
<accession>W5US26</accession>
<dbReference type="KEGG" id="mbc:MYB_00040"/>
<proteinExistence type="predicted"/>
<dbReference type="PANTHER" id="PTHR43370:SF1">
    <property type="entry name" value="GUANOSINE ABC TRANSPORTER PERMEASE PROTEIN NUPQ"/>
    <property type="match status" value="1"/>
</dbReference>
<dbReference type="GO" id="GO:0005886">
    <property type="term" value="C:plasma membrane"/>
    <property type="evidence" value="ECO:0007669"/>
    <property type="project" value="UniProtKB-SubCell"/>
</dbReference>
<reference evidence="7 8" key="1">
    <citation type="journal article" date="2014" name="Genome Announc.">
        <title>Complete Genome Sequence of Mycoplasma bovoculi Strain M165/69T (ATCC 29104).</title>
        <authorList>
            <person name="Calcutt M.J."/>
            <person name="Foecking M.F."/>
        </authorList>
    </citation>
    <scope>NUCLEOTIDE SEQUENCE [LARGE SCALE GENOMIC DNA]</scope>
    <source>
        <strain evidence="7">M165/69</strain>
    </source>
</reference>
<dbReference type="OrthoDB" id="9792579at2"/>
<feature type="transmembrane region" description="Helical" evidence="6">
    <location>
        <begin position="142"/>
        <end position="162"/>
    </location>
</feature>
<dbReference type="CDD" id="cd06580">
    <property type="entry name" value="TM_PBP1_transp_TpRbsC_like"/>
    <property type="match status" value="1"/>
</dbReference>
<feature type="transmembrane region" description="Helical" evidence="6">
    <location>
        <begin position="65"/>
        <end position="87"/>
    </location>
</feature>
<keyword evidence="3 6" id="KW-0812">Transmembrane</keyword>
<evidence type="ECO:0000256" key="5">
    <source>
        <dbReference type="ARBA" id="ARBA00023136"/>
    </source>
</evidence>
<protein>
    <submittedName>
        <fullName evidence="7">Sugar ABC transporter permease</fullName>
    </submittedName>
</protein>
<feature type="transmembrane region" description="Helical" evidence="6">
    <location>
        <begin position="274"/>
        <end position="291"/>
    </location>
</feature>